<evidence type="ECO:0000259" key="2">
    <source>
        <dbReference type="Pfam" id="PF01636"/>
    </source>
</evidence>
<feature type="coiled-coil region" evidence="1">
    <location>
        <begin position="188"/>
        <end position="220"/>
    </location>
</feature>
<evidence type="ECO:0000256" key="1">
    <source>
        <dbReference type="SAM" id="Coils"/>
    </source>
</evidence>
<reference evidence="4" key="1">
    <citation type="submission" date="2017-02" db="EMBL/GenBank/DDBJ databases">
        <authorList>
            <person name="Varghese N."/>
            <person name="Submissions S."/>
        </authorList>
    </citation>
    <scope>NUCLEOTIDE SEQUENCE [LARGE SCALE GENOMIC DNA]</scope>
    <source>
        <strain evidence="4">DSM 23405</strain>
    </source>
</reference>
<dbReference type="InterPro" id="IPR011009">
    <property type="entry name" value="Kinase-like_dom_sf"/>
</dbReference>
<keyword evidence="1" id="KW-0175">Coiled coil</keyword>
<sequence length="343" mass="39977">MMNGKNGATYIINASDRNSITESLKFYRALSLRSKILKVGLMISLMLKSRIFSTKFETAEEVQQFLQNLSSSKIKFGIDENCSVLVSPTRSKIIVNHHGNYFEKFAFGDSYIQVRNEANIYKLFSGQYNNFQVSNFYDLTNSFDEICSFKLSNVNVDVAGGPTFSLVNSLSEFFNITENTKITVEKYIEDLVQRLNFSELQNLSLQDEELESIKQKYKTKKFPVGLVHRDFKPWNIIEYPKILIFDFEEAITNGPPMEDLLNFYLDPIIRYQSTKMVAEYLQSEELVNYQNAYLEKLNISIDSKVFIHFYLTERMLFWWNAGENQTSKAYLKLSDYLLESRQL</sequence>
<protein>
    <submittedName>
        <fullName evidence="3">Phosphotransferase enzyme family protein</fullName>
    </submittedName>
</protein>
<dbReference type="GO" id="GO:0016740">
    <property type="term" value="F:transferase activity"/>
    <property type="evidence" value="ECO:0007669"/>
    <property type="project" value="UniProtKB-KW"/>
</dbReference>
<dbReference type="EMBL" id="FUYY01000006">
    <property type="protein sequence ID" value="SKB74087.1"/>
    <property type="molecule type" value="Genomic_DNA"/>
</dbReference>
<keyword evidence="3" id="KW-0808">Transferase</keyword>
<gene>
    <name evidence="3" type="ORF">SAMN05660776_2748</name>
</gene>
<keyword evidence="4" id="KW-1185">Reference proteome</keyword>
<dbReference type="Pfam" id="PF01636">
    <property type="entry name" value="APH"/>
    <property type="match status" value="1"/>
</dbReference>
<accession>A0A1T5DQM9</accession>
<feature type="domain" description="Aminoglycoside phosphotransferase" evidence="2">
    <location>
        <begin position="185"/>
        <end position="285"/>
    </location>
</feature>
<dbReference type="Proteomes" id="UP000190230">
    <property type="component" value="Unassembled WGS sequence"/>
</dbReference>
<proteinExistence type="predicted"/>
<dbReference type="SUPFAM" id="SSF56112">
    <property type="entry name" value="Protein kinase-like (PK-like)"/>
    <property type="match status" value="1"/>
</dbReference>
<dbReference type="AlphaFoldDB" id="A0A1T5DQM9"/>
<dbReference type="STRING" id="241145.SAMN05660776_2748"/>
<organism evidence="3 4">
    <name type="scientific">Salegentibacter holothuriorum</name>
    <dbReference type="NCBI Taxonomy" id="241145"/>
    <lineage>
        <taxon>Bacteria</taxon>
        <taxon>Pseudomonadati</taxon>
        <taxon>Bacteroidota</taxon>
        <taxon>Flavobacteriia</taxon>
        <taxon>Flavobacteriales</taxon>
        <taxon>Flavobacteriaceae</taxon>
        <taxon>Salegentibacter</taxon>
    </lineage>
</organism>
<name>A0A1T5DQM9_9FLAO</name>
<evidence type="ECO:0000313" key="3">
    <source>
        <dbReference type="EMBL" id="SKB74087.1"/>
    </source>
</evidence>
<dbReference type="Gene3D" id="3.90.1200.10">
    <property type="match status" value="1"/>
</dbReference>
<evidence type="ECO:0000313" key="4">
    <source>
        <dbReference type="Proteomes" id="UP000190230"/>
    </source>
</evidence>
<dbReference type="InterPro" id="IPR002575">
    <property type="entry name" value="Aminoglycoside_PTrfase"/>
</dbReference>